<evidence type="ECO:0000256" key="5">
    <source>
        <dbReference type="SAM" id="MobiDB-lite"/>
    </source>
</evidence>
<dbReference type="PRINTS" id="PR00259">
    <property type="entry name" value="TMFOUR"/>
</dbReference>
<reference evidence="7" key="3">
    <citation type="submission" date="2025-09" db="UniProtKB">
        <authorList>
            <consortium name="Ensembl"/>
        </authorList>
    </citation>
    <scope>IDENTIFICATION</scope>
</reference>
<dbReference type="InterPro" id="IPR008952">
    <property type="entry name" value="Tetraspanin_EC2_sf"/>
</dbReference>
<evidence type="ECO:0000256" key="6">
    <source>
        <dbReference type="SAM" id="Phobius"/>
    </source>
</evidence>
<evidence type="ECO:0000313" key="8">
    <source>
        <dbReference type="Proteomes" id="UP000291020"/>
    </source>
</evidence>
<accession>A0A452H589</accession>
<evidence type="ECO:0000256" key="4">
    <source>
        <dbReference type="ARBA" id="ARBA00023136"/>
    </source>
</evidence>
<dbReference type="Gene3D" id="1.10.1450.10">
    <property type="entry name" value="Tetraspanin"/>
    <property type="match status" value="1"/>
</dbReference>
<evidence type="ECO:0000313" key="7">
    <source>
        <dbReference type="Ensembl" id="ENSGAGP00000009669.1"/>
    </source>
</evidence>
<keyword evidence="4 6" id="KW-0472">Membrane</keyword>
<reference evidence="7" key="2">
    <citation type="submission" date="2025-08" db="UniProtKB">
        <authorList>
            <consortium name="Ensembl"/>
        </authorList>
    </citation>
    <scope>IDENTIFICATION</scope>
</reference>
<feature type="transmembrane region" description="Helical" evidence="6">
    <location>
        <begin position="181"/>
        <end position="200"/>
    </location>
</feature>
<dbReference type="Pfam" id="PF00335">
    <property type="entry name" value="Tetraspanin"/>
    <property type="match status" value="1"/>
</dbReference>
<feature type="region of interest" description="Disordered" evidence="5">
    <location>
        <begin position="1"/>
        <end position="66"/>
    </location>
</feature>
<reference evidence="8" key="1">
    <citation type="journal article" date="2017" name="PLoS ONE">
        <title>The Agassiz's desert tortoise genome provides a resource for the conservation of a threatened species.</title>
        <authorList>
            <person name="Tollis M."/>
            <person name="DeNardo D.F."/>
            <person name="Cornelius J.A."/>
            <person name="Dolby G.A."/>
            <person name="Edwards T."/>
            <person name="Henen B.T."/>
            <person name="Karl A.E."/>
            <person name="Murphy R.W."/>
            <person name="Kusumi K."/>
        </authorList>
    </citation>
    <scope>NUCLEOTIDE SEQUENCE [LARGE SCALE GENOMIC DNA]</scope>
</reference>
<dbReference type="InterPro" id="IPR018499">
    <property type="entry name" value="Tetraspanin/Peripherin"/>
</dbReference>
<comment type="subcellular location">
    <subcellularLocation>
        <location evidence="1">Membrane</location>
        <topology evidence="1">Multi-pass membrane protein</topology>
    </subcellularLocation>
</comment>
<keyword evidence="8" id="KW-1185">Reference proteome</keyword>
<evidence type="ECO:0000256" key="3">
    <source>
        <dbReference type="ARBA" id="ARBA00022989"/>
    </source>
</evidence>
<feature type="transmembrane region" description="Helical" evidence="6">
    <location>
        <begin position="303"/>
        <end position="329"/>
    </location>
</feature>
<keyword evidence="2 6" id="KW-0812">Transmembrane</keyword>
<evidence type="ECO:0000256" key="1">
    <source>
        <dbReference type="ARBA" id="ARBA00004141"/>
    </source>
</evidence>
<feature type="region of interest" description="Disordered" evidence="5">
    <location>
        <begin position="349"/>
        <end position="402"/>
    </location>
</feature>
<sequence>KAAIRPRGLSGNPAAGSAAGGASSNRRLGRGLRSAGLSSAATGRKPHPASQLGTKQHPAGALAKGGIQPRTAPALQGALPHQPQHRIAAPKASSAEGATMALLKLSLMAFSFVFWAAGLTMLTLGIWAKISLGSYLVLSANQYPNTPFILLATGAAVLVWGFLGCFSAATEHRCLLRTYAAFQLAVLAAGLAAGLSALFYRRDIAEGFRAGLREAVRAYGENEQKADALDSLQRALDCCGAESYRDWLASPWSLAQPARNGSVPGSCCRARRGCQHSPLQPEARGIHRDGCFAKVSGFVSDNLFYIATAALGLALLQGVGIVLACLLAARLRPAPSAQPGCSQRPALIARSQRPAPSAPSARLRPPAAPGRGIASPRARPAAAPGPGCSLRPRPRLLPRDSLFGARAPPIAAAVRPAAPPLR</sequence>
<dbReference type="PANTHER" id="PTHR19282:SF51">
    <property type="entry name" value="TETRASPANIN"/>
    <property type="match status" value="1"/>
</dbReference>
<keyword evidence="3 6" id="KW-1133">Transmembrane helix</keyword>
<dbReference type="PANTHER" id="PTHR19282">
    <property type="entry name" value="TETRASPANIN"/>
    <property type="match status" value="1"/>
</dbReference>
<dbReference type="SUPFAM" id="SSF48652">
    <property type="entry name" value="Tetraspanin"/>
    <property type="match status" value="1"/>
</dbReference>
<feature type="transmembrane region" description="Helical" evidence="6">
    <location>
        <begin position="107"/>
        <end position="128"/>
    </location>
</feature>
<dbReference type="FunFam" id="1.10.1450.10:FF:000029">
    <property type="entry name" value="Tetraspanin"/>
    <property type="match status" value="1"/>
</dbReference>
<feature type="compositionally biased region" description="Low complexity" evidence="5">
    <location>
        <begin position="349"/>
        <end position="391"/>
    </location>
</feature>
<dbReference type="Ensembl" id="ENSGAGT00000011106.1">
    <property type="protein sequence ID" value="ENSGAGP00000009669.1"/>
    <property type="gene ID" value="ENSGAGG00000007630.1"/>
</dbReference>
<proteinExistence type="predicted"/>
<protein>
    <submittedName>
        <fullName evidence="7">Uncharacterized protein</fullName>
    </submittedName>
</protein>
<name>A0A452H589_9SAUR</name>
<evidence type="ECO:0000256" key="2">
    <source>
        <dbReference type="ARBA" id="ARBA00022692"/>
    </source>
</evidence>
<dbReference type="AlphaFoldDB" id="A0A452H589"/>
<dbReference type="STRING" id="38772.ENSGAGP00000009669"/>
<organism evidence="7 8">
    <name type="scientific">Gopherus agassizii</name>
    <name type="common">Agassiz's desert tortoise</name>
    <dbReference type="NCBI Taxonomy" id="38772"/>
    <lineage>
        <taxon>Eukaryota</taxon>
        <taxon>Metazoa</taxon>
        <taxon>Chordata</taxon>
        <taxon>Craniata</taxon>
        <taxon>Vertebrata</taxon>
        <taxon>Euteleostomi</taxon>
        <taxon>Archelosauria</taxon>
        <taxon>Testudinata</taxon>
        <taxon>Testudines</taxon>
        <taxon>Cryptodira</taxon>
        <taxon>Durocryptodira</taxon>
        <taxon>Testudinoidea</taxon>
        <taxon>Testudinidae</taxon>
        <taxon>Gopherus</taxon>
    </lineage>
</organism>
<dbReference type="Proteomes" id="UP000291020">
    <property type="component" value="Unassembled WGS sequence"/>
</dbReference>
<dbReference type="GO" id="GO:0005886">
    <property type="term" value="C:plasma membrane"/>
    <property type="evidence" value="ECO:0007669"/>
    <property type="project" value="TreeGrafter"/>
</dbReference>
<feature type="transmembrane region" description="Helical" evidence="6">
    <location>
        <begin position="148"/>
        <end position="169"/>
    </location>
</feature>
<feature type="compositionally biased region" description="Low complexity" evidence="5">
    <location>
        <begin position="8"/>
        <end position="41"/>
    </location>
</feature>